<feature type="region of interest" description="Disordered" evidence="1">
    <location>
        <begin position="424"/>
        <end position="465"/>
    </location>
</feature>
<reference evidence="4" key="1">
    <citation type="journal article" date="2015" name="Nat. Genet.">
        <title>The genome and transcriptome of the zoonotic hookworm Ancylostoma ceylanicum identify infection-specific gene families.</title>
        <authorList>
            <person name="Schwarz E.M."/>
            <person name="Hu Y."/>
            <person name="Antoshechkin I."/>
            <person name="Miller M.M."/>
            <person name="Sternberg P.W."/>
            <person name="Aroian R.V."/>
        </authorList>
    </citation>
    <scope>NUCLEOTIDE SEQUENCE</scope>
    <source>
        <strain evidence="4">HY135</strain>
    </source>
</reference>
<dbReference type="AlphaFoldDB" id="A0A016TS73"/>
<keyword evidence="4" id="KW-1185">Reference proteome</keyword>
<protein>
    <submittedName>
        <fullName evidence="3">Uncharacterized protein</fullName>
    </submittedName>
</protein>
<organism evidence="3 4">
    <name type="scientific">Ancylostoma ceylanicum</name>
    <dbReference type="NCBI Taxonomy" id="53326"/>
    <lineage>
        <taxon>Eukaryota</taxon>
        <taxon>Metazoa</taxon>
        <taxon>Ecdysozoa</taxon>
        <taxon>Nematoda</taxon>
        <taxon>Chromadorea</taxon>
        <taxon>Rhabditida</taxon>
        <taxon>Rhabditina</taxon>
        <taxon>Rhabditomorpha</taxon>
        <taxon>Strongyloidea</taxon>
        <taxon>Ancylostomatidae</taxon>
        <taxon>Ancylostomatinae</taxon>
        <taxon>Ancylostoma</taxon>
    </lineage>
</organism>
<evidence type="ECO:0000256" key="1">
    <source>
        <dbReference type="SAM" id="MobiDB-lite"/>
    </source>
</evidence>
<name>A0A016TS73_9BILA</name>
<evidence type="ECO:0000256" key="2">
    <source>
        <dbReference type="SAM" id="SignalP"/>
    </source>
</evidence>
<keyword evidence="2" id="KW-0732">Signal</keyword>
<feature type="region of interest" description="Disordered" evidence="1">
    <location>
        <begin position="21"/>
        <end position="48"/>
    </location>
</feature>
<proteinExistence type="predicted"/>
<feature type="chain" id="PRO_5001487539" evidence="2">
    <location>
        <begin position="21"/>
        <end position="638"/>
    </location>
</feature>
<feature type="compositionally biased region" description="Low complexity" evidence="1">
    <location>
        <begin position="450"/>
        <end position="461"/>
    </location>
</feature>
<sequence>MSVTCVVFVFFWLMIPQSRSTDLPTTAQPSEAIDRQDSPEPFPKPVPGSSQILCIESCFPPSKEKDCMYDGIIDYLKTRTYPPFLKLTSNRQIAKIEFSSDCRKKCETFLLDKHGELVEGRAKGLERHVLRRGELAYVMKFIHEVLGHCSADVCVKVAQPVVYSSEPFDIAAYSVIKRCQCRDKNSTVRWFPCPVDYAKHIALVFVRKANGGYLLNIRSTSDEVDLGHFRMTVPRPTKGKIKPPEVLIDGRYRINDRIELEDVLDKLHLAFGHCGPNHLRILFKSRFHYPCFFVAAREICARCWFCKLETHRKHFQINDYGYDIEVKPAKEDQPRIFMIYPRDVTTREVTKYINETLRQSRENLGMEAAAVIANGAGLGSPPSKKSRTNVDETVSACRAIASDRPNICFRYKRNVVENYRPQYRSPPRRRLIPPSEISLGPVTTTEGSDTDSSMSRNSSQMSGGGDANYSNACVKSYQNSNCHPIIANAKPAGYSYQVVSQPSSNQTVRWDTSMNNMSTSYVDNSYYIADDTDGGQYSCELNDTCMPLVEPANYIPNDSGQVVNDAFYEDISDLQPTSSQCVPYLMDYNADFTCEPISPNTQIIVEDSGNAFTDPVDVLEDLGDLSSFFGNIDASSVL</sequence>
<gene>
    <name evidence="3" type="primary">Acey_s0081.g1456</name>
    <name evidence="3" type="ORF">Y032_0081g1456</name>
</gene>
<dbReference type="STRING" id="53326.A0A016TS73"/>
<evidence type="ECO:0000313" key="4">
    <source>
        <dbReference type="Proteomes" id="UP000024635"/>
    </source>
</evidence>
<dbReference type="EMBL" id="JARK01001417">
    <property type="protein sequence ID" value="EYC05576.1"/>
    <property type="molecule type" value="Genomic_DNA"/>
</dbReference>
<dbReference type="Proteomes" id="UP000024635">
    <property type="component" value="Unassembled WGS sequence"/>
</dbReference>
<comment type="caution">
    <text evidence="3">The sequence shown here is derived from an EMBL/GenBank/DDBJ whole genome shotgun (WGS) entry which is preliminary data.</text>
</comment>
<dbReference type="OrthoDB" id="5861637at2759"/>
<accession>A0A016TS73</accession>
<evidence type="ECO:0000313" key="3">
    <source>
        <dbReference type="EMBL" id="EYC05576.1"/>
    </source>
</evidence>
<feature type="signal peptide" evidence="2">
    <location>
        <begin position="1"/>
        <end position="20"/>
    </location>
</feature>